<dbReference type="Proteomes" id="UP001152607">
    <property type="component" value="Unassembled WGS sequence"/>
</dbReference>
<protein>
    <submittedName>
        <fullName evidence="1">Uncharacterized protein</fullName>
    </submittedName>
</protein>
<name>A0A9W4UR68_9PLEO</name>
<comment type="caution">
    <text evidence="1">The sequence shown here is derived from an EMBL/GenBank/DDBJ whole genome shotgun (WGS) entry which is preliminary data.</text>
</comment>
<reference evidence="1" key="1">
    <citation type="submission" date="2023-01" db="EMBL/GenBank/DDBJ databases">
        <authorList>
            <person name="Van Ghelder C."/>
            <person name="Rancurel C."/>
        </authorList>
    </citation>
    <scope>NUCLEOTIDE SEQUENCE</scope>
    <source>
        <strain evidence="1">CNCM I-4278</strain>
    </source>
</reference>
<dbReference type="AlphaFoldDB" id="A0A9W4UR68"/>
<dbReference type="EMBL" id="CAOQHR010000009">
    <property type="protein sequence ID" value="CAI6339491.1"/>
    <property type="molecule type" value="Genomic_DNA"/>
</dbReference>
<proteinExistence type="predicted"/>
<keyword evidence="2" id="KW-1185">Reference proteome</keyword>
<accession>A0A9W4UR68</accession>
<evidence type="ECO:0000313" key="2">
    <source>
        <dbReference type="Proteomes" id="UP001152607"/>
    </source>
</evidence>
<gene>
    <name evidence="1" type="ORF">PDIGIT_LOCUS12651</name>
</gene>
<evidence type="ECO:0000313" key="1">
    <source>
        <dbReference type="EMBL" id="CAI6339491.1"/>
    </source>
</evidence>
<organism evidence="1 2">
    <name type="scientific">Periconia digitata</name>
    <dbReference type="NCBI Taxonomy" id="1303443"/>
    <lineage>
        <taxon>Eukaryota</taxon>
        <taxon>Fungi</taxon>
        <taxon>Dikarya</taxon>
        <taxon>Ascomycota</taxon>
        <taxon>Pezizomycotina</taxon>
        <taxon>Dothideomycetes</taxon>
        <taxon>Pleosporomycetidae</taxon>
        <taxon>Pleosporales</taxon>
        <taxon>Massarineae</taxon>
        <taxon>Periconiaceae</taxon>
        <taxon>Periconia</taxon>
    </lineage>
</organism>
<sequence>MLSEFAGPRVFVTGCRCFILPSSRAWCGMWNITKQYSGCSSLPVVAAHP</sequence>